<name>A0AAP4EXV6_9FIRM</name>
<dbReference type="Pfam" id="PF00625">
    <property type="entry name" value="Guanylate_kin"/>
    <property type="match status" value="1"/>
</dbReference>
<dbReference type="AlphaFoldDB" id="A0AAP4EXV6"/>
<dbReference type="RefSeq" id="WP_283230681.1">
    <property type="nucleotide sequence ID" value="NZ_JASGBQ010000009.1"/>
</dbReference>
<gene>
    <name evidence="2" type="ORF">QJ036_07030</name>
</gene>
<dbReference type="InterPro" id="IPR008145">
    <property type="entry name" value="GK/Ca_channel_bsu"/>
</dbReference>
<evidence type="ECO:0000259" key="1">
    <source>
        <dbReference type="PROSITE" id="PS50052"/>
    </source>
</evidence>
<comment type="caution">
    <text evidence="2">The sequence shown here is derived from an EMBL/GenBank/DDBJ whole genome shotgun (WGS) entry which is preliminary data.</text>
</comment>
<protein>
    <submittedName>
        <fullName evidence="2">Guanylate kinase</fullName>
    </submittedName>
</protein>
<dbReference type="Proteomes" id="UP001300383">
    <property type="component" value="Unassembled WGS sequence"/>
</dbReference>
<dbReference type="InterPro" id="IPR027417">
    <property type="entry name" value="P-loop_NTPase"/>
</dbReference>
<evidence type="ECO:0000313" key="2">
    <source>
        <dbReference type="EMBL" id="MDI9242232.1"/>
    </source>
</evidence>
<accession>A0AAP4EXV6</accession>
<keyword evidence="2" id="KW-0418">Kinase</keyword>
<dbReference type="PROSITE" id="PS50052">
    <property type="entry name" value="GUANYLATE_KINASE_2"/>
    <property type="match status" value="1"/>
</dbReference>
<keyword evidence="2" id="KW-0808">Transferase</keyword>
<dbReference type="GO" id="GO:0016301">
    <property type="term" value="F:kinase activity"/>
    <property type="evidence" value="ECO:0007669"/>
    <property type="project" value="UniProtKB-KW"/>
</dbReference>
<dbReference type="EMBL" id="JASGBQ010000009">
    <property type="protein sequence ID" value="MDI9242232.1"/>
    <property type="molecule type" value="Genomic_DNA"/>
</dbReference>
<evidence type="ECO:0000313" key="3">
    <source>
        <dbReference type="Proteomes" id="UP001300383"/>
    </source>
</evidence>
<dbReference type="Gene3D" id="3.40.50.300">
    <property type="entry name" value="P-loop containing nucleotide triphosphate hydrolases"/>
    <property type="match status" value="1"/>
</dbReference>
<feature type="domain" description="Guanylate kinase-like" evidence="1">
    <location>
        <begin position="2"/>
        <end position="195"/>
    </location>
</feature>
<dbReference type="SUPFAM" id="SSF52540">
    <property type="entry name" value="P-loop containing nucleoside triphosphate hydrolases"/>
    <property type="match status" value="1"/>
</dbReference>
<sequence>MGRIFYIMGKSASGKDSIFRMLAADQELALKTVTMYTTRPMRSGEEEGREYFFRDAGFLAGKKAEGRVIECRTYDTVFGPWSYFTLDDGQIDLASHSYLMIGTLESYETVKEYFEARGQRIMVPLYIEVEDGERLLRAVRREQLQAEPHYAELCRRFLADSEDFREENLKRLGIDRVFENVEIASCVEEIKAVILEKQKESMLY</sequence>
<reference evidence="2 3" key="1">
    <citation type="submission" date="2023-05" db="EMBL/GenBank/DDBJ databases">
        <title>[ruminococcus] sp. nov., isolated from a pig farm feces dump.</title>
        <authorList>
            <person name="Chang Y.-H."/>
        </authorList>
    </citation>
    <scope>NUCLEOTIDE SEQUENCE [LARGE SCALE GENOMIC DNA]</scope>
    <source>
        <strain evidence="2 3">YH-rum2234</strain>
    </source>
</reference>
<keyword evidence="3" id="KW-1185">Reference proteome</keyword>
<dbReference type="InterPro" id="IPR008144">
    <property type="entry name" value="Guanylate_kin-like_dom"/>
</dbReference>
<proteinExistence type="predicted"/>
<organism evidence="2 3">
    <name type="scientific">Fusibacillus kribbianus</name>
    <dbReference type="NCBI Taxonomy" id="3044208"/>
    <lineage>
        <taxon>Bacteria</taxon>
        <taxon>Bacillati</taxon>
        <taxon>Bacillota</taxon>
        <taxon>Clostridia</taxon>
        <taxon>Lachnospirales</taxon>
        <taxon>Lachnospiraceae</taxon>
        <taxon>Fusibacillus</taxon>
    </lineage>
</organism>